<dbReference type="InterPro" id="IPR002562">
    <property type="entry name" value="3'-5'_exonuclease_dom"/>
</dbReference>
<accession>A0A9P3HLU1</accession>
<feature type="region of interest" description="Disordered" evidence="1">
    <location>
        <begin position="518"/>
        <end position="541"/>
    </location>
</feature>
<proteinExistence type="predicted"/>
<dbReference type="GO" id="GO:0008408">
    <property type="term" value="F:3'-5' exonuclease activity"/>
    <property type="evidence" value="ECO:0007669"/>
    <property type="project" value="InterPro"/>
</dbReference>
<evidence type="ECO:0000313" key="4">
    <source>
        <dbReference type="Proteomes" id="UP000827284"/>
    </source>
</evidence>
<protein>
    <recommendedName>
        <fullName evidence="2">3'-5' exonuclease domain-containing protein</fullName>
    </recommendedName>
</protein>
<dbReference type="InterPro" id="IPR012337">
    <property type="entry name" value="RNaseH-like_sf"/>
</dbReference>
<sequence>MNVRHAWNWAKIKADPKKPFFAQRSTKNTPHTAVILLRNAEIPMVQNRPPVFLPETSEQVQHALNVLLFMSDFNIEPRPLAFNVLACSSTGLIHYIQIANQHLSLILPTYKITNNGRNPELIPQLLKTFLSSAAYAKVGFGAYEDAARVQEQYGITCKNLLDTHWMAKIMGIGSSSVGMLHNVFGNIQDDYIPGRLSIGDSDDSDNKNNINTSNNGSTSLLGQVIDPRRMDWESFGDREFSSELTRCIAQDAFVTLTTYDNIVAKKFKPGYRPLLEDPSKSCDSARDFLLTNIPRGTALPVRSIHHLLKGPYMSGNMDAVEREAQALALVKSLVEQQVLIPERGDSAPLTFKEPSILGRRVALPGVRSSEDLFNNQQTKKLVAQAFNCRVDELRLMQDSVMSRKPEKIQDLECFLGLYEWLEFLPGAHLDEGDISLASASNSPMSETSMGCGRKEATLMALYLNFGIIAERAKAEPAETRHWATARIQRLLQQGVLVRSSHEGLVRVNPSLLRQLKRIEPSSNRNNGAREVMDSNKVSVAN</sequence>
<name>A0A9P3HLU1_9FUNG</name>
<dbReference type="AlphaFoldDB" id="A0A9P3HLU1"/>
<reference evidence="3" key="2">
    <citation type="journal article" date="2022" name="Microbiol. Resour. Announc.">
        <title>Whole-Genome Sequence of Entomortierella parvispora E1425, a Mucoromycotan Fungus Associated with Burkholderiaceae-Related Endosymbiotic Bacteria.</title>
        <authorList>
            <person name="Herlambang A."/>
            <person name="Guo Y."/>
            <person name="Takashima Y."/>
            <person name="Narisawa K."/>
            <person name="Ohta H."/>
            <person name="Nishizawa T."/>
        </authorList>
    </citation>
    <scope>NUCLEOTIDE SEQUENCE</scope>
    <source>
        <strain evidence="3">E1425</strain>
    </source>
</reference>
<reference evidence="3" key="1">
    <citation type="submission" date="2021-11" db="EMBL/GenBank/DDBJ databases">
        <authorList>
            <person name="Herlambang A."/>
            <person name="Guo Y."/>
            <person name="Takashima Y."/>
            <person name="Nishizawa T."/>
        </authorList>
    </citation>
    <scope>NUCLEOTIDE SEQUENCE</scope>
    <source>
        <strain evidence="3">E1425</strain>
    </source>
</reference>
<dbReference type="GO" id="GO:0003676">
    <property type="term" value="F:nucleic acid binding"/>
    <property type="evidence" value="ECO:0007669"/>
    <property type="project" value="InterPro"/>
</dbReference>
<evidence type="ECO:0000256" key="1">
    <source>
        <dbReference type="SAM" id="MobiDB-lite"/>
    </source>
</evidence>
<dbReference type="Proteomes" id="UP000827284">
    <property type="component" value="Unassembled WGS sequence"/>
</dbReference>
<comment type="caution">
    <text evidence="3">The sequence shown here is derived from an EMBL/GenBank/DDBJ whole genome shotgun (WGS) entry which is preliminary data.</text>
</comment>
<dbReference type="InterPro" id="IPR036397">
    <property type="entry name" value="RNaseH_sf"/>
</dbReference>
<gene>
    <name evidence="3" type="ORF">EMPS_11395</name>
</gene>
<dbReference type="Gene3D" id="3.30.420.10">
    <property type="entry name" value="Ribonuclease H-like superfamily/Ribonuclease H"/>
    <property type="match status" value="1"/>
</dbReference>
<evidence type="ECO:0000313" key="3">
    <source>
        <dbReference type="EMBL" id="GJJ79036.1"/>
    </source>
</evidence>
<dbReference type="EMBL" id="BQFW01000015">
    <property type="protein sequence ID" value="GJJ79036.1"/>
    <property type="molecule type" value="Genomic_DNA"/>
</dbReference>
<feature type="region of interest" description="Disordered" evidence="1">
    <location>
        <begin position="202"/>
        <end position="221"/>
    </location>
</feature>
<feature type="domain" description="3'-5' exonuclease" evidence="2">
    <location>
        <begin position="88"/>
        <end position="177"/>
    </location>
</feature>
<dbReference type="GO" id="GO:0006139">
    <property type="term" value="P:nucleobase-containing compound metabolic process"/>
    <property type="evidence" value="ECO:0007669"/>
    <property type="project" value="InterPro"/>
</dbReference>
<evidence type="ECO:0000259" key="2">
    <source>
        <dbReference type="Pfam" id="PF01612"/>
    </source>
</evidence>
<dbReference type="Pfam" id="PF01612">
    <property type="entry name" value="DNA_pol_A_exo1"/>
    <property type="match status" value="1"/>
</dbReference>
<organism evidence="3 4">
    <name type="scientific">Entomortierella parvispora</name>
    <dbReference type="NCBI Taxonomy" id="205924"/>
    <lineage>
        <taxon>Eukaryota</taxon>
        <taxon>Fungi</taxon>
        <taxon>Fungi incertae sedis</taxon>
        <taxon>Mucoromycota</taxon>
        <taxon>Mortierellomycotina</taxon>
        <taxon>Mortierellomycetes</taxon>
        <taxon>Mortierellales</taxon>
        <taxon>Mortierellaceae</taxon>
        <taxon>Entomortierella</taxon>
    </lineage>
</organism>
<dbReference type="OrthoDB" id="1920326at2759"/>
<keyword evidence="4" id="KW-1185">Reference proteome</keyword>
<dbReference type="SUPFAM" id="SSF53098">
    <property type="entry name" value="Ribonuclease H-like"/>
    <property type="match status" value="1"/>
</dbReference>
<feature type="compositionally biased region" description="Low complexity" evidence="1">
    <location>
        <begin position="207"/>
        <end position="219"/>
    </location>
</feature>